<keyword evidence="3" id="KW-0732">Signal</keyword>
<feature type="compositionally biased region" description="Basic and acidic residues" evidence="2">
    <location>
        <begin position="60"/>
        <end position="74"/>
    </location>
</feature>
<evidence type="ECO:0000313" key="5">
    <source>
        <dbReference type="Proteomes" id="UP000735302"/>
    </source>
</evidence>
<gene>
    <name evidence="4" type="ORF">PoB_005685200</name>
</gene>
<reference evidence="4 5" key="1">
    <citation type="journal article" date="2021" name="Elife">
        <title>Chloroplast acquisition without the gene transfer in kleptoplastic sea slugs, Plakobranchus ocellatus.</title>
        <authorList>
            <person name="Maeda T."/>
            <person name="Takahashi S."/>
            <person name="Yoshida T."/>
            <person name="Shimamura S."/>
            <person name="Takaki Y."/>
            <person name="Nagai Y."/>
            <person name="Toyoda A."/>
            <person name="Suzuki Y."/>
            <person name="Arimoto A."/>
            <person name="Ishii H."/>
            <person name="Satoh N."/>
            <person name="Nishiyama T."/>
            <person name="Hasebe M."/>
            <person name="Maruyama T."/>
            <person name="Minagawa J."/>
            <person name="Obokata J."/>
            <person name="Shigenobu S."/>
        </authorList>
    </citation>
    <scope>NUCLEOTIDE SEQUENCE [LARGE SCALE GENOMIC DNA]</scope>
</reference>
<comment type="caution">
    <text evidence="4">The sequence shown here is derived from an EMBL/GenBank/DDBJ whole genome shotgun (WGS) entry which is preliminary data.</text>
</comment>
<feature type="coiled-coil region" evidence="1">
    <location>
        <begin position="103"/>
        <end position="158"/>
    </location>
</feature>
<dbReference type="AlphaFoldDB" id="A0AAV4CGD0"/>
<dbReference type="GO" id="GO:1905515">
    <property type="term" value="P:non-motile cilium assembly"/>
    <property type="evidence" value="ECO:0007669"/>
    <property type="project" value="TreeGrafter"/>
</dbReference>
<name>A0AAV4CGD0_9GAST</name>
<dbReference type="InterPro" id="IPR038929">
    <property type="entry name" value="CCDC13"/>
</dbReference>
<dbReference type="GO" id="GO:0034451">
    <property type="term" value="C:centriolar satellite"/>
    <property type="evidence" value="ECO:0007669"/>
    <property type="project" value="TreeGrafter"/>
</dbReference>
<protein>
    <submittedName>
        <fullName evidence="4">Coiled-coil domain-containing protein 13-like</fullName>
    </submittedName>
</protein>
<dbReference type="Proteomes" id="UP000735302">
    <property type="component" value="Unassembled WGS sequence"/>
</dbReference>
<dbReference type="GO" id="GO:0031122">
    <property type="term" value="P:cytoplasmic microtubule organization"/>
    <property type="evidence" value="ECO:0007669"/>
    <property type="project" value="TreeGrafter"/>
</dbReference>
<feature type="chain" id="PRO_5043977352" evidence="3">
    <location>
        <begin position="20"/>
        <end position="177"/>
    </location>
</feature>
<dbReference type="PANTHER" id="PTHR31935:SF1">
    <property type="entry name" value="COILED-COIL DOMAIN-CONTAINING PROTEIN 13"/>
    <property type="match status" value="1"/>
</dbReference>
<sequence>MTSRVASSVGLRLLGGVIAHLVGQLATKITKMETEDLKNQFQELQAQQQKKLLERRRKKEQANKNENQSREKSAGKFGVNDDLNLKLSEPPSKGFSYLSEELVEHLNDQIRDNANKLRSLEEENKTLKDKIDAAKVRNKVLSNDIKQQKAQVQTLLKKSRNDDEFIDALMVRIIAHV</sequence>
<keyword evidence="1" id="KW-0175">Coiled coil</keyword>
<dbReference type="EMBL" id="BLXT01006233">
    <property type="protein sequence ID" value="GFO30347.1"/>
    <property type="molecule type" value="Genomic_DNA"/>
</dbReference>
<dbReference type="PANTHER" id="PTHR31935">
    <property type="entry name" value="COILED-COIL DOMAIN-CONTAINING PROTEIN 13"/>
    <property type="match status" value="1"/>
</dbReference>
<evidence type="ECO:0000256" key="2">
    <source>
        <dbReference type="SAM" id="MobiDB-lite"/>
    </source>
</evidence>
<feature type="region of interest" description="Disordered" evidence="2">
    <location>
        <begin position="49"/>
        <end position="85"/>
    </location>
</feature>
<evidence type="ECO:0000313" key="4">
    <source>
        <dbReference type="EMBL" id="GFO30347.1"/>
    </source>
</evidence>
<feature type="signal peptide" evidence="3">
    <location>
        <begin position="1"/>
        <end position="19"/>
    </location>
</feature>
<organism evidence="4 5">
    <name type="scientific">Plakobranchus ocellatus</name>
    <dbReference type="NCBI Taxonomy" id="259542"/>
    <lineage>
        <taxon>Eukaryota</taxon>
        <taxon>Metazoa</taxon>
        <taxon>Spiralia</taxon>
        <taxon>Lophotrochozoa</taxon>
        <taxon>Mollusca</taxon>
        <taxon>Gastropoda</taxon>
        <taxon>Heterobranchia</taxon>
        <taxon>Euthyneura</taxon>
        <taxon>Panpulmonata</taxon>
        <taxon>Sacoglossa</taxon>
        <taxon>Placobranchoidea</taxon>
        <taxon>Plakobranchidae</taxon>
        <taxon>Plakobranchus</taxon>
    </lineage>
</organism>
<accession>A0AAV4CGD0</accession>
<evidence type="ECO:0000256" key="1">
    <source>
        <dbReference type="SAM" id="Coils"/>
    </source>
</evidence>
<proteinExistence type="predicted"/>
<evidence type="ECO:0000256" key="3">
    <source>
        <dbReference type="SAM" id="SignalP"/>
    </source>
</evidence>
<keyword evidence="5" id="KW-1185">Reference proteome</keyword>